<organism evidence="1 2">
    <name type="scientific">Haematococcus lacustris</name>
    <name type="common">Green alga</name>
    <name type="synonym">Haematococcus pluvialis</name>
    <dbReference type="NCBI Taxonomy" id="44745"/>
    <lineage>
        <taxon>Eukaryota</taxon>
        <taxon>Viridiplantae</taxon>
        <taxon>Chlorophyta</taxon>
        <taxon>core chlorophytes</taxon>
        <taxon>Chlorophyceae</taxon>
        <taxon>CS clade</taxon>
        <taxon>Chlamydomonadales</taxon>
        <taxon>Haematococcaceae</taxon>
        <taxon>Haematococcus</taxon>
    </lineage>
</organism>
<name>A0A699Z1H8_HAELA</name>
<gene>
    <name evidence="1" type="ORF">HaLaN_12793</name>
</gene>
<keyword evidence="2" id="KW-1185">Reference proteome</keyword>
<comment type="caution">
    <text evidence="1">The sequence shown here is derived from an EMBL/GenBank/DDBJ whole genome shotgun (WGS) entry which is preliminary data.</text>
</comment>
<dbReference type="AlphaFoldDB" id="A0A699Z1H8"/>
<evidence type="ECO:0000313" key="1">
    <source>
        <dbReference type="EMBL" id="GFH16383.1"/>
    </source>
</evidence>
<proteinExistence type="predicted"/>
<dbReference type="EMBL" id="BLLF01000988">
    <property type="protein sequence ID" value="GFH16383.1"/>
    <property type="molecule type" value="Genomic_DNA"/>
</dbReference>
<reference evidence="1 2" key="1">
    <citation type="submission" date="2020-02" db="EMBL/GenBank/DDBJ databases">
        <title>Draft genome sequence of Haematococcus lacustris strain NIES-144.</title>
        <authorList>
            <person name="Morimoto D."/>
            <person name="Nakagawa S."/>
            <person name="Yoshida T."/>
            <person name="Sawayama S."/>
        </authorList>
    </citation>
    <scope>NUCLEOTIDE SEQUENCE [LARGE SCALE GENOMIC DNA]</scope>
    <source>
        <strain evidence="1 2">NIES-144</strain>
    </source>
</reference>
<dbReference type="Proteomes" id="UP000485058">
    <property type="component" value="Unassembled WGS sequence"/>
</dbReference>
<protein>
    <submittedName>
        <fullName evidence="1">Uncharacterized protein</fullName>
    </submittedName>
</protein>
<evidence type="ECO:0000313" key="2">
    <source>
        <dbReference type="Proteomes" id="UP000485058"/>
    </source>
</evidence>
<accession>A0A699Z1H8</accession>
<sequence>MSSAALQFLPLTVNMVLSNAIGLLLGAALIKLARASLSICLTGTPLLPMLPLPLKPADP</sequence>